<dbReference type="RefSeq" id="XP_005765058.1">
    <property type="nucleotide sequence ID" value="XM_005765001.1"/>
</dbReference>
<evidence type="ECO:0000313" key="2">
    <source>
        <dbReference type="EnsemblProtists" id="EOD12629"/>
    </source>
</evidence>
<keyword evidence="3" id="KW-1185">Reference proteome</keyword>
<dbReference type="SUPFAM" id="SSF55811">
    <property type="entry name" value="Nudix"/>
    <property type="match status" value="1"/>
</dbReference>
<dbReference type="CDD" id="cd03676">
    <property type="entry name" value="NUDIX_Tnr3_like"/>
    <property type="match status" value="1"/>
</dbReference>
<keyword evidence="1" id="KW-0812">Transmembrane</keyword>
<evidence type="ECO:0000256" key="1">
    <source>
        <dbReference type="SAM" id="Phobius"/>
    </source>
</evidence>
<reference evidence="2" key="2">
    <citation type="submission" date="2024-10" db="UniProtKB">
        <authorList>
            <consortium name="EnsemblProtists"/>
        </authorList>
    </citation>
    <scope>IDENTIFICATION</scope>
</reference>
<accession>A0A0D3IMZ4</accession>
<dbReference type="GeneID" id="17258842"/>
<feature type="transmembrane region" description="Helical" evidence="1">
    <location>
        <begin position="33"/>
        <end position="52"/>
    </location>
</feature>
<dbReference type="Gene3D" id="3.40.50.300">
    <property type="entry name" value="P-loop containing nucleotide triphosphate hydrolases"/>
    <property type="match status" value="1"/>
</dbReference>
<name>A0A0D3IMZ4_EMIH1</name>
<dbReference type="EnsemblProtists" id="EOD12629">
    <property type="protein sequence ID" value="EOD12629"/>
    <property type="gene ID" value="EMIHUDRAFT_213367"/>
</dbReference>
<dbReference type="InterPro" id="IPR027417">
    <property type="entry name" value="P-loop_NTPase"/>
</dbReference>
<reference evidence="3" key="1">
    <citation type="journal article" date="2013" name="Nature">
        <title>Pan genome of the phytoplankton Emiliania underpins its global distribution.</title>
        <authorList>
            <person name="Read B.A."/>
            <person name="Kegel J."/>
            <person name="Klute M.J."/>
            <person name="Kuo A."/>
            <person name="Lefebvre S.C."/>
            <person name="Maumus F."/>
            <person name="Mayer C."/>
            <person name="Miller J."/>
            <person name="Monier A."/>
            <person name="Salamov A."/>
            <person name="Young J."/>
            <person name="Aguilar M."/>
            <person name="Claverie J.M."/>
            <person name="Frickenhaus S."/>
            <person name="Gonzalez K."/>
            <person name="Herman E.K."/>
            <person name="Lin Y.C."/>
            <person name="Napier J."/>
            <person name="Ogata H."/>
            <person name="Sarno A.F."/>
            <person name="Shmutz J."/>
            <person name="Schroeder D."/>
            <person name="de Vargas C."/>
            <person name="Verret F."/>
            <person name="von Dassow P."/>
            <person name="Valentin K."/>
            <person name="Van de Peer Y."/>
            <person name="Wheeler G."/>
            <person name="Dacks J.B."/>
            <person name="Delwiche C.F."/>
            <person name="Dyhrman S.T."/>
            <person name="Glockner G."/>
            <person name="John U."/>
            <person name="Richards T."/>
            <person name="Worden A.Z."/>
            <person name="Zhang X."/>
            <person name="Grigoriev I.V."/>
            <person name="Allen A.E."/>
            <person name="Bidle K."/>
            <person name="Borodovsky M."/>
            <person name="Bowler C."/>
            <person name="Brownlee C."/>
            <person name="Cock J.M."/>
            <person name="Elias M."/>
            <person name="Gladyshev V.N."/>
            <person name="Groth M."/>
            <person name="Guda C."/>
            <person name="Hadaegh A."/>
            <person name="Iglesias-Rodriguez M.D."/>
            <person name="Jenkins J."/>
            <person name="Jones B.M."/>
            <person name="Lawson T."/>
            <person name="Leese F."/>
            <person name="Lindquist E."/>
            <person name="Lobanov A."/>
            <person name="Lomsadze A."/>
            <person name="Malik S.B."/>
            <person name="Marsh M.E."/>
            <person name="Mackinder L."/>
            <person name="Mock T."/>
            <person name="Mueller-Roeber B."/>
            <person name="Pagarete A."/>
            <person name="Parker M."/>
            <person name="Probert I."/>
            <person name="Quesneville H."/>
            <person name="Raines C."/>
            <person name="Rensing S.A."/>
            <person name="Riano-Pachon D.M."/>
            <person name="Richier S."/>
            <person name="Rokitta S."/>
            <person name="Shiraiwa Y."/>
            <person name="Soanes D.M."/>
            <person name="van der Giezen M."/>
            <person name="Wahlund T.M."/>
            <person name="Williams B."/>
            <person name="Wilson W."/>
            <person name="Wolfe G."/>
            <person name="Wurch L.L."/>
        </authorList>
    </citation>
    <scope>NUCLEOTIDE SEQUENCE</scope>
</reference>
<dbReference type="SUPFAM" id="SSF52540">
    <property type="entry name" value="P-loop containing nucleoside triphosphate hydrolases"/>
    <property type="match status" value="1"/>
</dbReference>
<proteinExistence type="predicted"/>
<dbReference type="eggNOG" id="KOG4313">
    <property type="taxonomic scope" value="Eukaryota"/>
</dbReference>
<dbReference type="Proteomes" id="UP000013827">
    <property type="component" value="Unassembled WGS sequence"/>
</dbReference>
<keyword evidence="1" id="KW-0472">Membrane</keyword>
<organism evidence="2 3">
    <name type="scientific">Emiliania huxleyi (strain CCMP1516)</name>
    <dbReference type="NCBI Taxonomy" id="280463"/>
    <lineage>
        <taxon>Eukaryota</taxon>
        <taxon>Haptista</taxon>
        <taxon>Haptophyta</taxon>
        <taxon>Prymnesiophyceae</taxon>
        <taxon>Isochrysidales</taxon>
        <taxon>Noelaerhabdaceae</taxon>
        <taxon>Emiliania</taxon>
    </lineage>
</organism>
<dbReference type="KEGG" id="ehx:EMIHUDRAFT_213367"/>
<dbReference type="InterPro" id="IPR015797">
    <property type="entry name" value="NUDIX_hydrolase-like_dom_sf"/>
</dbReference>
<evidence type="ECO:0000313" key="3">
    <source>
        <dbReference type="Proteomes" id="UP000013827"/>
    </source>
</evidence>
<dbReference type="STRING" id="2903.R1DV56"/>
<dbReference type="eggNOG" id="KOG3078">
    <property type="taxonomic scope" value="Eukaryota"/>
</dbReference>
<keyword evidence="1" id="KW-1133">Transmembrane helix</keyword>
<dbReference type="AlphaFoldDB" id="A0A0D3IMZ4"/>
<protein>
    <recommendedName>
        <fullName evidence="4">Nudix hydrolase domain-containing protein</fullName>
    </recommendedName>
</protein>
<dbReference type="HOGENOM" id="CLU_371898_0_0_1"/>
<sequence length="694" mass="75899">MLNRSTPRRFTAAIENSLSRRQPTIGCFAPPGLMIYILLSSSVLSFGLVPAITRSSRLRRLRPVCDVYASVSDREVAELLCDASADDCDVAELEQRPMRLPPPRTPTRAGYVADPSLVSWAPFTYAEPYVRRSAARDYARTTLSKLPPLPPLRVVLMGGVAAGKGTIAPMLSQAFRASHVMAAGVLLPDELAEALVGGSWAELRPDAVVLVERPDELAREFALGRCCDSATGQTYHPVYAPAPAEICERLVWRVDDTSDALNRRLSDHKRSVEAIVGVFESAGIPLRRFDNARSELETFGEVADFLRSVAMGKLEAARSDLAGGRGRKMSLDEVGAAMQPSPADPADVAPYCFLDEDEEECLSRFQRERRRSAPDDVDAFCGAGESEGECVIRYKEEAGRGELLAAVQRCNSYALREFTPLLVGDEQVGWLNPTVLEERSEFAAALELVEDGVIPRSKLRHELQDVHPFSAGFVAAGGGVAPVLRMERASMIYFGVPSYGVHVNGWATYPGLLDQMVAGGQPTALTFDENVRKECEEEASLPPEVIAAIEPAGSVSYRYATPKGLSTKVLMTHDVEMPQGLQRVAHLALTSRFQPLCSDGEVEQFRLLPIAEVLRSLREDLPVWKPNSALVAIDFLVRHRLVSESEPGVACTPDAVTKYDKTFESHIDKCGLQASPAASALALHWPLRSYPPRR</sequence>
<evidence type="ECO:0008006" key="4">
    <source>
        <dbReference type="Google" id="ProtNLM"/>
    </source>
</evidence>
<dbReference type="PaxDb" id="2903-EOD12629"/>
<dbReference type="Gene3D" id="3.90.79.10">
    <property type="entry name" value="Nucleoside Triphosphate Pyrophosphohydrolase"/>
    <property type="match status" value="1"/>
</dbReference>